<dbReference type="Gene3D" id="3.40.50.2000">
    <property type="entry name" value="Glycogen Phosphorylase B"/>
    <property type="match status" value="1"/>
</dbReference>
<feature type="non-terminal residue" evidence="2">
    <location>
        <position position="1"/>
    </location>
</feature>
<protein>
    <submittedName>
        <fullName evidence="2">Uncharacterized protein</fullName>
    </submittedName>
</protein>
<reference evidence="2 3" key="1">
    <citation type="submission" date="2024-02" db="EMBL/GenBank/DDBJ databases">
        <authorList>
            <person name="Vignale AGUSTIN F."/>
            <person name="Sosa J E."/>
            <person name="Modenutti C."/>
        </authorList>
    </citation>
    <scope>NUCLEOTIDE SEQUENCE [LARGE SCALE GENOMIC DNA]</scope>
</reference>
<accession>A0ABC8RSN8</accession>
<organism evidence="2 3">
    <name type="scientific">Ilex paraguariensis</name>
    <name type="common">yerba mate</name>
    <dbReference type="NCBI Taxonomy" id="185542"/>
    <lineage>
        <taxon>Eukaryota</taxon>
        <taxon>Viridiplantae</taxon>
        <taxon>Streptophyta</taxon>
        <taxon>Embryophyta</taxon>
        <taxon>Tracheophyta</taxon>
        <taxon>Spermatophyta</taxon>
        <taxon>Magnoliopsida</taxon>
        <taxon>eudicotyledons</taxon>
        <taxon>Gunneridae</taxon>
        <taxon>Pentapetalae</taxon>
        <taxon>asterids</taxon>
        <taxon>campanulids</taxon>
        <taxon>Aquifoliales</taxon>
        <taxon>Aquifoliaceae</taxon>
        <taxon>Ilex</taxon>
    </lineage>
</organism>
<dbReference type="AlphaFoldDB" id="A0ABC8RSN8"/>
<feature type="transmembrane region" description="Helical" evidence="1">
    <location>
        <begin position="30"/>
        <end position="50"/>
    </location>
</feature>
<gene>
    <name evidence="2" type="ORF">ILEXP_LOCUS15473</name>
</gene>
<name>A0ABC8RSN8_9AQUA</name>
<keyword evidence="1" id="KW-0472">Membrane</keyword>
<dbReference type="EMBL" id="CAUOFW020001702">
    <property type="protein sequence ID" value="CAK9147565.1"/>
    <property type="molecule type" value="Genomic_DNA"/>
</dbReference>
<proteinExistence type="predicted"/>
<dbReference type="Proteomes" id="UP001642360">
    <property type="component" value="Unassembled WGS sequence"/>
</dbReference>
<sequence length="86" mass="9855">NLSVGHTSHTQSFCAPLTAMARKSKLHVVMFPWLAFGHMISFLDLFKFIAQKGHKVSFISTPRNIKRLPNFLKLSLRVVQDNFEII</sequence>
<comment type="caution">
    <text evidence="2">The sequence shown here is derived from an EMBL/GenBank/DDBJ whole genome shotgun (WGS) entry which is preliminary data.</text>
</comment>
<dbReference type="SUPFAM" id="SSF53756">
    <property type="entry name" value="UDP-Glycosyltransferase/glycogen phosphorylase"/>
    <property type="match status" value="1"/>
</dbReference>
<evidence type="ECO:0000313" key="3">
    <source>
        <dbReference type="Proteomes" id="UP001642360"/>
    </source>
</evidence>
<keyword evidence="3" id="KW-1185">Reference proteome</keyword>
<evidence type="ECO:0000256" key="1">
    <source>
        <dbReference type="SAM" id="Phobius"/>
    </source>
</evidence>
<evidence type="ECO:0000313" key="2">
    <source>
        <dbReference type="EMBL" id="CAK9147565.1"/>
    </source>
</evidence>
<keyword evidence="1" id="KW-1133">Transmembrane helix</keyword>
<keyword evidence="1" id="KW-0812">Transmembrane</keyword>